<name>A0ACB1A196_MELEN</name>
<proteinExistence type="predicted"/>
<protein>
    <submittedName>
        <fullName evidence="1">Uncharacterized protein</fullName>
    </submittedName>
</protein>
<evidence type="ECO:0000313" key="2">
    <source>
        <dbReference type="Proteomes" id="UP001497535"/>
    </source>
</evidence>
<gene>
    <name evidence="1" type="ORF">MENTE1834_LOCUS32367</name>
</gene>
<organism evidence="1 2">
    <name type="scientific">Meloidogyne enterolobii</name>
    <name type="common">Root-knot nematode worm</name>
    <name type="synonym">Meloidogyne mayaguensis</name>
    <dbReference type="NCBI Taxonomy" id="390850"/>
    <lineage>
        <taxon>Eukaryota</taxon>
        <taxon>Metazoa</taxon>
        <taxon>Ecdysozoa</taxon>
        <taxon>Nematoda</taxon>
        <taxon>Chromadorea</taxon>
        <taxon>Rhabditida</taxon>
        <taxon>Tylenchina</taxon>
        <taxon>Tylenchomorpha</taxon>
        <taxon>Tylenchoidea</taxon>
        <taxon>Meloidogynidae</taxon>
        <taxon>Meloidogyninae</taxon>
        <taxon>Meloidogyne</taxon>
    </lineage>
</organism>
<comment type="caution">
    <text evidence="1">The sequence shown here is derived from an EMBL/GenBank/DDBJ whole genome shotgun (WGS) entry which is preliminary data.</text>
</comment>
<reference evidence="1" key="1">
    <citation type="submission" date="2023-11" db="EMBL/GenBank/DDBJ databases">
        <authorList>
            <person name="Poullet M."/>
        </authorList>
    </citation>
    <scope>NUCLEOTIDE SEQUENCE</scope>
    <source>
        <strain evidence="1">E1834</strain>
    </source>
</reference>
<dbReference type="EMBL" id="CAVMJV010000055">
    <property type="protein sequence ID" value="CAK5084954.1"/>
    <property type="molecule type" value="Genomic_DNA"/>
</dbReference>
<evidence type="ECO:0000313" key="1">
    <source>
        <dbReference type="EMBL" id="CAK5084954.1"/>
    </source>
</evidence>
<sequence length="58" mass="6940">MLLFICAIIFILISMFLICFSDLFVLAFSFFKIHYFHITIFHYSNLIDTSFQESPSRH</sequence>
<keyword evidence="2" id="KW-1185">Reference proteome</keyword>
<accession>A0ACB1A196</accession>
<dbReference type="Proteomes" id="UP001497535">
    <property type="component" value="Unassembled WGS sequence"/>
</dbReference>